<dbReference type="AlphaFoldDB" id="A0A484MTX4"/>
<dbReference type="Proteomes" id="UP000595140">
    <property type="component" value="Unassembled WGS sequence"/>
</dbReference>
<organism evidence="1 2">
    <name type="scientific">Cuscuta campestris</name>
    <dbReference type="NCBI Taxonomy" id="132261"/>
    <lineage>
        <taxon>Eukaryota</taxon>
        <taxon>Viridiplantae</taxon>
        <taxon>Streptophyta</taxon>
        <taxon>Embryophyta</taxon>
        <taxon>Tracheophyta</taxon>
        <taxon>Spermatophyta</taxon>
        <taxon>Magnoliopsida</taxon>
        <taxon>eudicotyledons</taxon>
        <taxon>Gunneridae</taxon>
        <taxon>Pentapetalae</taxon>
        <taxon>asterids</taxon>
        <taxon>lamiids</taxon>
        <taxon>Solanales</taxon>
        <taxon>Convolvulaceae</taxon>
        <taxon>Cuscuteae</taxon>
        <taxon>Cuscuta</taxon>
        <taxon>Cuscuta subgen. Grammica</taxon>
        <taxon>Cuscuta sect. Cleistogrammica</taxon>
    </lineage>
</organism>
<protein>
    <submittedName>
        <fullName evidence="1">Uncharacterized protein</fullName>
    </submittedName>
</protein>
<accession>A0A484MTX4</accession>
<evidence type="ECO:0000313" key="2">
    <source>
        <dbReference type="Proteomes" id="UP000595140"/>
    </source>
</evidence>
<evidence type="ECO:0000313" key="1">
    <source>
        <dbReference type="EMBL" id="VFQ92413.1"/>
    </source>
</evidence>
<name>A0A484MTX4_9ASTE</name>
<proteinExistence type="predicted"/>
<reference evidence="1 2" key="1">
    <citation type="submission" date="2018-04" db="EMBL/GenBank/DDBJ databases">
        <authorList>
            <person name="Vogel A."/>
        </authorList>
    </citation>
    <scope>NUCLEOTIDE SEQUENCE [LARGE SCALE GENOMIC DNA]</scope>
</reference>
<keyword evidence="2" id="KW-1185">Reference proteome</keyword>
<gene>
    <name evidence="1" type="ORF">CCAM_LOCUS34189</name>
</gene>
<sequence>MASRSAQWCDLDDNTNLDGDCSVHGRQQFHRDGGFRSFGRRPIVRGRNLDGRVWMLDLIHDCIRKRRGGFFCTAAIEAKTGTAAAIPLLLGGGGTWAVATGCVGAQTDQRL</sequence>
<dbReference type="EMBL" id="OOIL02004536">
    <property type="protein sequence ID" value="VFQ92413.1"/>
    <property type="molecule type" value="Genomic_DNA"/>
</dbReference>